<proteinExistence type="predicted"/>
<protein>
    <submittedName>
        <fullName evidence="1">Uncharacterized protein</fullName>
    </submittedName>
</protein>
<name>A0A0F8ZNX0_9ZZZZ</name>
<sequence length="139" mass="15844">GSWRRLSRRWTSTTRQTYSNPYRQRHDLVTRPLGATPESRTNLVDKWQGTVEIGFIVPYTDSSDMQLRRFDFQDMDGDTLFDILPYAADGTPMDGAEGVCREAGQWFVLNVLGWAEYDQVCGRMRGSSIRIDLSGIDLG</sequence>
<dbReference type="AlphaFoldDB" id="A0A0F8ZNX0"/>
<gene>
    <name evidence="1" type="ORF">LCGC14_2947650</name>
</gene>
<evidence type="ECO:0000313" key="1">
    <source>
        <dbReference type="EMBL" id="KKK68079.1"/>
    </source>
</evidence>
<organism evidence="1">
    <name type="scientific">marine sediment metagenome</name>
    <dbReference type="NCBI Taxonomy" id="412755"/>
    <lineage>
        <taxon>unclassified sequences</taxon>
        <taxon>metagenomes</taxon>
        <taxon>ecological metagenomes</taxon>
    </lineage>
</organism>
<dbReference type="EMBL" id="LAZR01059302">
    <property type="protein sequence ID" value="KKK68079.1"/>
    <property type="molecule type" value="Genomic_DNA"/>
</dbReference>
<feature type="non-terminal residue" evidence="1">
    <location>
        <position position="1"/>
    </location>
</feature>
<accession>A0A0F8ZNX0</accession>
<comment type="caution">
    <text evidence="1">The sequence shown here is derived from an EMBL/GenBank/DDBJ whole genome shotgun (WGS) entry which is preliminary data.</text>
</comment>
<reference evidence="1" key="1">
    <citation type="journal article" date="2015" name="Nature">
        <title>Complex archaea that bridge the gap between prokaryotes and eukaryotes.</title>
        <authorList>
            <person name="Spang A."/>
            <person name="Saw J.H."/>
            <person name="Jorgensen S.L."/>
            <person name="Zaremba-Niedzwiedzka K."/>
            <person name="Martijn J."/>
            <person name="Lind A.E."/>
            <person name="van Eijk R."/>
            <person name="Schleper C."/>
            <person name="Guy L."/>
            <person name="Ettema T.J."/>
        </authorList>
    </citation>
    <scope>NUCLEOTIDE SEQUENCE</scope>
</reference>